<dbReference type="RefSeq" id="WP_124317854.1">
    <property type="nucleotide sequence ID" value="NZ_AP028155.1"/>
</dbReference>
<dbReference type="Proteomes" id="UP000546007">
    <property type="component" value="Unassembled WGS sequence"/>
</dbReference>
<accession>A0A7W6N030</accession>
<sequence length="72" mass="8139">MGQIVYFCGGDVVNKLHYGKRSFGEQGFRGVVFSEYDGLGENFICLAYSIGNNGMEYCVLNQKKKKIKYRVA</sequence>
<evidence type="ECO:0000313" key="2">
    <source>
        <dbReference type="Proteomes" id="UP000546007"/>
    </source>
</evidence>
<comment type="caution">
    <text evidence="1">The sequence shown here is derived from an EMBL/GenBank/DDBJ whole genome shotgun (WGS) entry which is preliminary data.</text>
</comment>
<gene>
    <name evidence="1" type="ORF">GGR14_003403</name>
</gene>
<reference evidence="1 2" key="1">
    <citation type="submission" date="2020-08" db="EMBL/GenBank/DDBJ databases">
        <title>Genomic Encyclopedia of Type Strains, Phase IV (KMG-IV): sequencing the most valuable type-strain genomes for metagenomic binning, comparative biology and taxonomic classification.</title>
        <authorList>
            <person name="Goeker M."/>
        </authorList>
    </citation>
    <scope>NUCLEOTIDE SEQUENCE [LARGE SCALE GENOMIC DNA]</scope>
    <source>
        <strain evidence="1 2">DSM 105721</strain>
    </source>
</reference>
<dbReference type="GeneID" id="93101465"/>
<evidence type="ECO:0000313" key="1">
    <source>
        <dbReference type="EMBL" id="MBB4027589.1"/>
    </source>
</evidence>
<organism evidence="1 2">
    <name type="scientific">Butyricimonas faecihominis</name>
    <dbReference type="NCBI Taxonomy" id="1472416"/>
    <lineage>
        <taxon>Bacteria</taxon>
        <taxon>Pseudomonadati</taxon>
        <taxon>Bacteroidota</taxon>
        <taxon>Bacteroidia</taxon>
        <taxon>Bacteroidales</taxon>
        <taxon>Odoribacteraceae</taxon>
        <taxon>Butyricimonas</taxon>
    </lineage>
</organism>
<dbReference type="EMBL" id="JACIES010000011">
    <property type="protein sequence ID" value="MBB4027589.1"/>
    <property type="molecule type" value="Genomic_DNA"/>
</dbReference>
<proteinExistence type="predicted"/>
<keyword evidence="2" id="KW-1185">Reference proteome</keyword>
<dbReference type="AlphaFoldDB" id="A0A7W6N030"/>
<name>A0A7W6N030_9BACT</name>
<protein>
    <submittedName>
        <fullName evidence="1">Uncharacterized protein</fullName>
    </submittedName>
</protein>